<sequence length="411" mass="47408">MPEIVITNVLDRLPLQEAVRTSILSRNWRFTWTLLSQLVFDYKFYRYLPRKKHGGHLFYKRNLGKLLLQLEGSITKFVLYMPAEEQRGKRNIEYCNTMYADIVKDINHWILFLSTKGIKEFTLINMRPAEPVKLPNHLFLCLGLKHLKLRNCCLHPVPGFHCFPKLVAFEFDQVTFNDRSCKYGEFITRCCPLLEILKFSFYTPNGEVKLGEIAKLVNLKSLSLWFCKLGDMVVTSSDIIQLVGSLPKLETLNVDFILAKAAGDGKRLSANLRRLKTLELIGIDLEDDIMVECACDLINGLPNLQTLKMIHVTPCFLLRGGGLLDYSKLVWSIKGNLQLQYVKFECFSGSQIELHFIKSLLAYSPLLKEMVIIEEMCGRRRHNNSCRELLKLHRASPIAELHFFLICKLNC</sequence>
<gene>
    <name evidence="1" type="ORF">L6452_18779</name>
</gene>
<name>A0ACB9C764_ARCLA</name>
<protein>
    <submittedName>
        <fullName evidence="1">Uncharacterized protein</fullName>
    </submittedName>
</protein>
<evidence type="ECO:0000313" key="2">
    <source>
        <dbReference type="Proteomes" id="UP001055879"/>
    </source>
</evidence>
<comment type="caution">
    <text evidence="1">The sequence shown here is derived from an EMBL/GenBank/DDBJ whole genome shotgun (WGS) entry which is preliminary data.</text>
</comment>
<dbReference type="Proteomes" id="UP001055879">
    <property type="component" value="Linkage Group LG05"/>
</dbReference>
<accession>A0ACB9C764</accession>
<organism evidence="1 2">
    <name type="scientific">Arctium lappa</name>
    <name type="common">Greater burdock</name>
    <name type="synonym">Lappa major</name>
    <dbReference type="NCBI Taxonomy" id="4217"/>
    <lineage>
        <taxon>Eukaryota</taxon>
        <taxon>Viridiplantae</taxon>
        <taxon>Streptophyta</taxon>
        <taxon>Embryophyta</taxon>
        <taxon>Tracheophyta</taxon>
        <taxon>Spermatophyta</taxon>
        <taxon>Magnoliopsida</taxon>
        <taxon>eudicotyledons</taxon>
        <taxon>Gunneridae</taxon>
        <taxon>Pentapetalae</taxon>
        <taxon>asterids</taxon>
        <taxon>campanulids</taxon>
        <taxon>Asterales</taxon>
        <taxon>Asteraceae</taxon>
        <taxon>Carduoideae</taxon>
        <taxon>Cardueae</taxon>
        <taxon>Arctiinae</taxon>
        <taxon>Arctium</taxon>
    </lineage>
</organism>
<keyword evidence="2" id="KW-1185">Reference proteome</keyword>
<dbReference type="EMBL" id="CM042051">
    <property type="protein sequence ID" value="KAI3730103.1"/>
    <property type="molecule type" value="Genomic_DNA"/>
</dbReference>
<proteinExistence type="predicted"/>
<reference evidence="2" key="1">
    <citation type="journal article" date="2022" name="Mol. Ecol. Resour.">
        <title>The genomes of chicory, endive, great burdock and yacon provide insights into Asteraceae palaeo-polyploidization history and plant inulin production.</title>
        <authorList>
            <person name="Fan W."/>
            <person name="Wang S."/>
            <person name="Wang H."/>
            <person name="Wang A."/>
            <person name="Jiang F."/>
            <person name="Liu H."/>
            <person name="Zhao H."/>
            <person name="Xu D."/>
            <person name="Zhang Y."/>
        </authorList>
    </citation>
    <scope>NUCLEOTIDE SEQUENCE [LARGE SCALE GENOMIC DNA]</scope>
    <source>
        <strain evidence="2">cv. Niubang</strain>
    </source>
</reference>
<evidence type="ECO:0000313" key="1">
    <source>
        <dbReference type="EMBL" id="KAI3730103.1"/>
    </source>
</evidence>
<reference evidence="1 2" key="2">
    <citation type="journal article" date="2022" name="Mol. Ecol. Resour.">
        <title>The genomes of chicory, endive, great burdock and yacon provide insights into Asteraceae paleo-polyploidization history and plant inulin production.</title>
        <authorList>
            <person name="Fan W."/>
            <person name="Wang S."/>
            <person name="Wang H."/>
            <person name="Wang A."/>
            <person name="Jiang F."/>
            <person name="Liu H."/>
            <person name="Zhao H."/>
            <person name="Xu D."/>
            <person name="Zhang Y."/>
        </authorList>
    </citation>
    <scope>NUCLEOTIDE SEQUENCE [LARGE SCALE GENOMIC DNA]</scope>
    <source>
        <strain evidence="2">cv. Niubang</strain>
    </source>
</reference>